<dbReference type="Proteomes" id="UP000037939">
    <property type="component" value="Unassembled WGS sequence"/>
</dbReference>
<dbReference type="STRING" id="857265.WG78_08160"/>
<evidence type="ECO:0000256" key="3">
    <source>
        <dbReference type="ARBA" id="ARBA00023082"/>
    </source>
</evidence>
<dbReference type="InterPro" id="IPR007627">
    <property type="entry name" value="RNA_pol_sigma70_r2"/>
</dbReference>
<evidence type="ECO:0000259" key="7">
    <source>
        <dbReference type="PROSITE" id="PS00715"/>
    </source>
</evidence>
<dbReference type="GO" id="GO:0005737">
    <property type="term" value="C:cytoplasm"/>
    <property type="evidence" value="ECO:0007669"/>
    <property type="project" value="UniProtKB-SubCell"/>
</dbReference>
<dbReference type="Pfam" id="PF04545">
    <property type="entry name" value="Sigma70_r4"/>
    <property type="match status" value="1"/>
</dbReference>
<comment type="caution">
    <text evidence="9">The sequence shown here is derived from an EMBL/GenBank/DDBJ whole genome shotgun (WGS) entry which is preliminary data.</text>
</comment>
<feature type="DNA-binding region" description="H-T-H motif" evidence="6">
    <location>
        <begin position="228"/>
        <end position="247"/>
    </location>
</feature>
<sequence>MTLPPLIDRTETRNPGMPAQRALHLYRQTQASSDDDRVARHAPLVKRIAYHLVSRLPASVEVEDLIQVGLIGLMEAARNFDPNAGVQFETFATQRIRGAMLDELRSADWAPRQTRKNMRDIEKAIHALEQKLGRAPHEAEVATSMSMPLDEYQAMLADARGHQLVYYEDFEDEDENDQLDQFTADHHANPLAQLEDSGFKKLLIEGIALLPEREQLVMALYYDEELNLKEIGAVLGVTESRVSQLHSQAVARLRSRVQDWLHR</sequence>
<dbReference type="InterPro" id="IPR028617">
    <property type="entry name" value="Sigma70_FliA"/>
</dbReference>
<dbReference type="PANTHER" id="PTHR30385:SF7">
    <property type="entry name" value="RNA POLYMERASE SIGMA FACTOR FLIA"/>
    <property type="match status" value="1"/>
</dbReference>
<dbReference type="Gene3D" id="1.20.140.160">
    <property type="match status" value="1"/>
</dbReference>
<dbReference type="NCBIfam" id="NF005413">
    <property type="entry name" value="PRK06986.1"/>
    <property type="match status" value="1"/>
</dbReference>
<dbReference type="SUPFAM" id="SSF88946">
    <property type="entry name" value="Sigma2 domain of RNA polymerase sigma factors"/>
    <property type="match status" value="1"/>
</dbReference>
<comment type="subcellular location">
    <subcellularLocation>
        <location evidence="6">Cytoplasm</location>
    </subcellularLocation>
</comment>
<keyword evidence="2 6" id="KW-0805">Transcription regulation</keyword>
<dbReference type="InterPro" id="IPR012845">
    <property type="entry name" value="RNA_pol_sigma_FliA_WhiG"/>
</dbReference>
<evidence type="ECO:0000256" key="4">
    <source>
        <dbReference type="ARBA" id="ARBA00023125"/>
    </source>
</evidence>
<reference evidence="9 10" key="1">
    <citation type="submission" date="2015-07" db="EMBL/GenBank/DDBJ databases">
        <title>Draft genome sequence of the Amantichitinum ursilacus IGB-41, a new chitin-degrading bacterium.</title>
        <authorList>
            <person name="Kirstahler P."/>
            <person name="Guenther M."/>
            <person name="Grumaz C."/>
            <person name="Rupp S."/>
            <person name="Zibek S."/>
            <person name="Sohn K."/>
        </authorList>
    </citation>
    <scope>NUCLEOTIDE SEQUENCE [LARGE SCALE GENOMIC DNA]</scope>
    <source>
        <strain evidence="9 10">IGB-41</strain>
    </source>
</reference>
<keyword evidence="3 6" id="KW-0731">Sigma factor</keyword>
<dbReference type="InterPro" id="IPR000943">
    <property type="entry name" value="RNA_pol_sigma70"/>
</dbReference>
<comment type="similarity">
    <text evidence="6">Belongs to the sigma-70 factor family. FliA subfamily.</text>
</comment>
<feature type="domain" description="RNA polymerase sigma-70" evidence="7">
    <location>
        <begin position="64"/>
        <end position="77"/>
    </location>
</feature>
<feature type="region of interest" description="Sigma-70 factor domain-2" evidence="6">
    <location>
        <begin position="37"/>
        <end position="109"/>
    </location>
</feature>
<dbReference type="Pfam" id="PF04539">
    <property type="entry name" value="Sigma70_r3"/>
    <property type="match status" value="1"/>
</dbReference>
<evidence type="ECO:0000313" key="9">
    <source>
        <dbReference type="EMBL" id="KPC53479.1"/>
    </source>
</evidence>
<dbReference type="GO" id="GO:0003899">
    <property type="term" value="F:DNA-directed RNA polymerase activity"/>
    <property type="evidence" value="ECO:0007669"/>
    <property type="project" value="InterPro"/>
</dbReference>
<dbReference type="PATRIC" id="fig|857265.3.peg.1672"/>
<dbReference type="EMBL" id="LAQT01000006">
    <property type="protein sequence ID" value="KPC53479.1"/>
    <property type="molecule type" value="Genomic_DNA"/>
</dbReference>
<keyword evidence="4 6" id="KW-0238">DNA-binding</keyword>
<dbReference type="InterPro" id="IPR007624">
    <property type="entry name" value="RNA_pol_sigma70_r3"/>
</dbReference>
<feature type="region of interest" description="Sigma-70 factor domain-4" evidence="6">
    <location>
        <begin position="206"/>
        <end position="254"/>
    </location>
</feature>
<dbReference type="InterPro" id="IPR013325">
    <property type="entry name" value="RNA_pol_sigma_r2"/>
</dbReference>
<comment type="function">
    <text evidence="6">Sigma factors are initiation factors that promote the attachment of RNA polymerase to specific initiation sites and are then released. This sigma factor controls the expression of flagella-related genes.</text>
</comment>
<evidence type="ECO:0000256" key="5">
    <source>
        <dbReference type="ARBA" id="ARBA00023163"/>
    </source>
</evidence>
<feature type="domain" description="RNA polymerase sigma-70" evidence="8">
    <location>
        <begin position="227"/>
        <end position="253"/>
    </location>
</feature>
<feature type="region of interest" description="Sigma-70 factor domain-3" evidence="6">
    <location>
        <begin position="117"/>
        <end position="187"/>
    </location>
</feature>
<keyword evidence="1 6" id="KW-0963">Cytoplasm</keyword>
<dbReference type="PROSITE" id="PS00715">
    <property type="entry name" value="SIGMA70_1"/>
    <property type="match status" value="1"/>
</dbReference>
<accession>A0A0N0GP58</accession>
<gene>
    <name evidence="6 9" type="primary">fliA</name>
    <name evidence="9" type="ORF">WG78_08160</name>
</gene>
<dbReference type="AlphaFoldDB" id="A0A0N0GP58"/>
<dbReference type="PROSITE" id="PS00716">
    <property type="entry name" value="SIGMA70_2"/>
    <property type="match status" value="1"/>
</dbReference>
<dbReference type="Gene3D" id="1.10.1740.10">
    <property type="match status" value="1"/>
</dbReference>
<keyword evidence="5 6" id="KW-0804">Transcription</keyword>
<dbReference type="GO" id="GO:0016987">
    <property type="term" value="F:sigma factor activity"/>
    <property type="evidence" value="ECO:0007669"/>
    <property type="project" value="UniProtKB-UniRule"/>
</dbReference>
<dbReference type="Pfam" id="PF04542">
    <property type="entry name" value="Sigma70_r2"/>
    <property type="match status" value="1"/>
</dbReference>
<evidence type="ECO:0000259" key="8">
    <source>
        <dbReference type="PROSITE" id="PS00716"/>
    </source>
</evidence>
<dbReference type="SUPFAM" id="SSF88659">
    <property type="entry name" value="Sigma3 and sigma4 domains of RNA polymerase sigma factors"/>
    <property type="match status" value="2"/>
</dbReference>
<name>A0A0N0GP58_9NEIS</name>
<dbReference type="CDD" id="cd06171">
    <property type="entry name" value="Sigma70_r4"/>
    <property type="match status" value="1"/>
</dbReference>
<evidence type="ECO:0000256" key="2">
    <source>
        <dbReference type="ARBA" id="ARBA00023015"/>
    </source>
</evidence>
<protein>
    <recommendedName>
        <fullName evidence="6">RNA polymerase sigma factor FliA</fullName>
    </recommendedName>
    <alternativeName>
        <fullName evidence="6">RNA polymerase sigma factor for flagellar operon</fullName>
    </alternativeName>
    <alternativeName>
        <fullName evidence="6">Sigma F</fullName>
    </alternativeName>
    <alternativeName>
        <fullName evidence="6">Sigma-28</fullName>
    </alternativeName>
</protein>
<feature type="short sequence motif" description="Interaction with polymerase core subunit RpoC" evidence="6">
    <location>
        <begin position="64"/>
        <end position="67"/>
    </location>
</feature>
<proteinExistence type="inferred from homology"/>
<organism evidence="9 10">
    <name type="scientific">Amantichitinum ursilacus</name>
    <dbReference type="NCBI Taxonomy" id="857265"/>
    <lineage>
        <taxon>Bacteria</taxon>
        <taxon>Pseudomonadati</taxon>
        <taxon>Pseudomonadota</taxon>
        <taxon>Betaproteobacteria</taxon>
        <taxon>Neisseriales</taxon>
        <taxon>Chitinibacteraceae</taxon>
        <taxon>Amantichitinum</taxon>
    </lineage>
</organism>
<dbReference type="PIRSF" id="PIRSF000770">
    <property type="entry name" value="RNA_pol_sigma-SigE/K"/>
    <property type="match status" value="1"/>
</dbReference>
<evidence type="ECO:0000256" key="1">
    <source>
        <dbReference type="ARBA" id="ARBA00022490"/>
    </source>
</evidence>
<dbReference type="GO" id="GO:0006352">
    <property type="term" value="P:DNA-templated transcription initiation"/>
    <property type="evidence" value="ECO:0007669"/>
    <property type="project" value="UniProtKB-UniRule"/>
</dbReference>
<dbReference type="InterPro" id="IPR014284">
    <property type="entry name" value="RNA_pol_sigma-70_dom"/>
</dbReference>
<evidence type="ECO:0000313" key="10">
    <source>
        <dbReference type="Proteomes" id="UP000037939"/>
    </source>
</evidence>
<dbReference type="PANTHER" id="PTHR30385">
    <property type="entry name" value="SIGMA FACTOR F FLAGELLAR"/>
    <property type="match status" value="1"/>
</dbReference>
<evidence type="ECO:0000256" key="6">
    <source>
        <dbReference type="HAMAP-Rule" id="MF_00962"/>
    </source>
</evidence>
<dbReference type="NCBIfam" id="TIGR02479">
    <property type="entry name" value="FliA_WhiG"/>
    <property type="match status" value="1"/>
</dbReference>
<keyword evidence="10" id="KW-1185">Reference proteome</keyword>
<dbReference type="PRINTS" id="PR00046">
    <property type="entry name" value="SIGMA70FCT"/>
</dbReference>
<dbReference type="NCBIfam" id="TIGR02937">
    <property type="entry name" value="sigma70-ECF"/>
    <property type="match status" value="1"/>
</dbReference>
<dbReference type="GO" id="GO:0003677">
    <property type="term" value="F:DNA binding"/>
    <property type="evidence" value="ECO:0007669"/>
    <property type="project" value="UniProtKB-UniRule"/>
</dbReference>
<dbReference type="InterPro" id="IPR013324">
    <property type="entry name" value="RNA_pol_sigma_r3/r4-like"/>
</dbReference>
<dbReference type="HAMAP" id="MF_00962">
    <property type="entry name" value="Sigma70_FliA"/>
    <property type="match status" value="1"/>
</dbReference>
<dbReference type="InterPro" id="IPR007630">
    <property type="entry name" value="RNA_pol_sigma70_r4"/>
</dbReference>